<feature type="compositionally biased region" description="Low complexity" evidence="1">
    <location>
        <begin position="30"/>
        <end position="39"/>
    </location>
</feature>
<accession>A0AAV8T7G3</accession>
<feature type="compositionally biased region" description="Basic and acidic residues" evidence="1">
    <location>
        <begin position="121"/>
        <end position="132"/>
    </location>
</feature>
<proteinExistence type="predicted"/>
<dbReference type="Proteomes" id="UP001159364">
    <property type="component" value="Linkage Group LG06"/>
</dbReference>
<dbReference type="AlphaFoldDB" id="A0AAV8T7G3"/>
<name>A0AAV8T7G3_9ROSI</name>
<keyword evidence="3" id="KW-1185">Reference proteome</keyword>
<evidence type="ECO:0000313" key="3">
    <source>
        <dbReference type="Proteomes" id="UP001159364"/>
    </source>
</evidence>
<feature type="region of interest" description="Disordered" evidence="1">
    <location>
        <begin position="28"/>
        <end position="141"/>
    </location>
</feature>
<dbReference type="EMBL" id="JAIWQS010000006">
    <property type="protein sequence ID" value="KAJ8762632.1"/>
    <property type="molecule type" value="Genomic_DNA"/>
</dbReference>
<gene>
    <name evidence="2" type="ORF">K2173_008071</name>
</gene>
<reference evidence="2 3" key="1">
    <citation type="submission" date="2021-09" db="EMBL/GenBank/DDBJ databases">
        <title>Genomic insights and catalytic innovation underlie evolution of tropane alkaloids biosynthesis.</title>
        <authorList>
            <person name="Wang Y.-J."/>
            <person name="Tian T."/>
            <person name="Huang J.-P."/>
            <person name="Huang S.-X."/>
        </authorList>
    </citation>
    <scope>NUCLEOTIDE SEQUENCE [LARGE SCALE GENOMIC DNA]</scope>
    <source>
        <strain evidence="2">KIB-2018</strain>
        <tissue evidence="2">Leaf</tissue>
    </source>
</reference>
<protein>
    <submittedName>
        <fullName evidence="2">Uncharacterized protein</fullName>
    </submittedName>
</protein>
<feature type="region of interest" description="Disordered" evidence="1">
    <location>
        <begin position="284"/>
        <end position="307"/>
    </location>
</feature>
<comment type="caution">
    <text evidence="2">The sequence shown here is derived from an EMBL/GenBank/DDBJ whole genome shotgun (WGS) entry which is preliminary data.</text>
</comment>
<feature type="compositionally biased region" description="Basic residues" evidence="1">
    <location>
        <begin position="109"/>
        <end position="120"/>
    </location>
</feature>
<feature type="compositionally biased region" description="Gly residues" evidence="1">
    <location>
        <begin position="287"/>
        <end position="298"/>
    </location>
</feature>
<feature type="compositionally biased region" description="Acidic residues" evidence="1">
    <location>
        <begin position="41"/>
        <end position="50"/>
    </location>
</feature>
<evidence type="ECO:0000256" key="1">
    <source>
        <dbReference type="SAM" id="MobiDB-lite"/>
    </source>
</evidence>
<sequence>MEVNEKDASIPPNYVTLLQLQERWIKAQQEKQNQNQKLQGQEEEDQEPEETQQQKVQVPTIKGYGGKPNADDRRGIGSSTFRDSSKATHHPSMATHHPTGDVTGGKSFYGKKRIRKKNKGKRAEASAPEKQETSGNEAHSLPILSEEVSVPAREYGKTREMSIEKIDGVVKQRDLMAVVESKTKNVSEASDRMVEVNGKFGELMMEKNKTDTYRPNRVFNPSKYEHRGGNVRVFGNRNDRDYGGYNSGYYGANRGYYRHYYSSGRGRGRFNGRGGVRMWVRKEEAAHGGGVSESGGSGILLKEEEEE</sequence>
<organism evidence="2 3">
    <name type="scientific">Erythroxylum novogranatense</name>
    <dbReference type="NCBI Taxonomy" id="1862640"/>
    <lineage>
        <taxon>Eukaryota</taxon>
        <taxon>Viridiplantae</taxon>
        <taxon>Streptophyta</taxon>
        <taxon>Embryophyta</taxon>
        <taxon>Tracheophyta</taxon>
        <taxon>Spermatophyta</taxon>
        <taxon>Magnoliopsida</taxon>
        <taxon>eudicotyledons</taxon>
        <taxon>Gunneridae</taxon>
        <taxon>Pentapetalae</taxon>
        <taxon>rosids</taxon>
        <taxon>fabids</taxon>
        <taxon>Malpighiales</taxon>
        <taxon>Erythroxylaceae</taxon>
        <taxon>Erythroxylum</taxon>
    </lineage>
</organism>
<evidence type="ECO:0000313" key="2">
    <source>
        <dbReference type="EMBL" id="KAJ8762632.1"/>
    </source>
</evidence>